<feature type="domain" description="Peptidoglycan binding-like" evidence="2">
    <location>
        <begin position="234"/>
        <end position="292"/>
    </location>
</feature>
<feature type="domain" description="D-alanyl-D-alanine carboxypeptidase-like core" evidence="3">
    <location>
        <begin position="12"/>
        <end position="134"/>
    </location>
</feature>
<reference evidence="4 5" key="1">
    <citation type="submission" date="2020-08" db="EMBL/GenBank/DDBJ databases">
        <authorList>
            <person name="Onisko P.M."/>
            <person name="Abbud L.A."/>
            <person name="Collins-Miller C."/>
            <person name="Crosslin K."/>
            <person name="Dasari S."/>
            <person name="Friend S.M."/>
            <person name="Gaykema M.A."/>
            <person name="Lambert A.M."/>
            <person name="Moran E.R."/>
            <person name="Watts A.R."/>
            <person name="Zirkle L.M."/>
            <person name="Bauer P.J."/>
            <person name="Temple L."/>
            <person name="Washington J.M."/>
            <person name="Garlena R.A."/>
            <person name="Russell D.A."/>
            <person name="Pope W.H."/>
            <person name="Jacobs-Sera D."/>
            <person name="Hatfull G.F."/>
        </authorList>
    </citation>
    <scope>NUCLEOTIDE SEQUENCE [LARGE SCALE GENOMIC DNA]</scope>
</reference>
<evidence type="ECO:0000313" key="5">
    <source>
        <dbReference type="Proteomes" id="UP000593999"/>
    </source>
</evidence>
<dbReference type="Pfam" id="PF02557">
    <property type="entry name" value="VanY"/>
    <property type="match status" value="1"/>
</dbReference>
<protein>
    <submittedName>
        <fullName evidence="4">Endolysin</fullName>
    </submittedName>
</protein>
<dbReference type="GO" id="GO:0006508">
    <property type="term" value="P:proteolysis"/>
    <property type="evidence" value="ECO:0007669"/>
    <property type="project" value="InterPro"/>
</dbReference>
<gene>
    <name evidence="4" type="primary">21</name>
    <name evidence="4" type="ORF">SEA_GARDENSTATE_21</name>
</gene>
<dbReference type="Pfam" id="PF01471">
    <property type="entry name" value="PG_binding_1"/>
    <property type="match status" value="1"/>
</dbReference>
<evidence type="ECO:0000313" key="4">
    <source>
        <dbReference type="EMBL" id="QOI66933.1"/>
    </source>
</evidence>
<proteinExistence type="predicted"/>
<dbReference type="EMBL" id="MT952845">
    <property type="protein sequence ID" value="QOI66933.1"/>
    <property type="molecule type" value="Genomic_DNA"/>
</dbReference>
<dbReference type="Gene3D" id="3.30.1380.10">
    <property type="match status" value="1"/>
</dbReference>
<evidence type="ECO:0000259" key="2">
    <source>
        <dbReference type="Pfam" id="PF01471"/>
    </source>
</evidence>
<dbReference type="InterPro" id="IPR036365">
    <property type="entry name" value="PGBD-like_sf"/>
</dbReference>
<sequence>MGYNYTQIDGQRVEVNVAAAFKRLAAAFKAETGCTLHVRSGTRTRAEQQRLYDGWIKRLPGFNLAAKPGTSNHEESGPRGPRALDFYDSGKDAGVTSIGSHRSNVLVRLAPKFGFTNAGHRFTPREGWHYEYTGNIGGPAPASTGSQLVRDVQHAMNVWYNAGLVVDGINGPATKRAILNAQKALRAEGLYNGPLDGIWGPLTNTALNRHRDKVNAAKPKPAAPARLVKRGSKGELVKKVQAKLKANYPLYAGKLAVDGIYGPGTEAAVKEFQRRSGLAVDGIAGPATLRKLGI</sequence>
<dbReference type="SUPFAM" id="SSF47090">
    <property type="entry name" value="PGBD-like"/>
    <property type="match status" value="2"/>
</dbReference>
<evidence type="ECO:0000259" key="3">
    <source>
        <dbReference type="Pfam" id="PF02557"/>
    </source>
</evidence>
<dbReference type="InterPro" id="IPR036366">
    <property type="entry name" value="PGBDSf"/>
</dbReference>
<dbReference type="GO" id="GO:0008233">
    <property type="term" value="F:peptidase activity"/>
    <property type="evidence" value="ECO:0007669"/>
    <property type="project" value="InterPro"/>
</dbReference>
<dbReference type="SUPFAM" id="SSF55166">
    <property type="entry name" value="Hedgehog/DD-peptidase"/>
    <property type="match status" value="1"/>
</dbReference>
<accession>A0A7L8ZEL3</accession>
<name>A0A7L8ZEL3_9CAUD</name>
<feature type="region of interest" description="Disordered" evidence="1">
    <location>
        <begin position="66"/>
        <end position="85"/>
    </location>
</feature>
<keyword evidence="5" id="KW-1185">Reference proteome</keyword>
<dbReference type="InterPro" id="IPR009045">
    <property type="entry name" value="Zn_M74/Hedgehog-like"/>
</dbReference>
<organism evidence="4 5">
    <name type="scientific">Microbacterium phage GardenState</name>
    <dbReference type="NCBI Taxonomy" id="2776841"/>
    <lineage>
        <taxon>Viruses</taxon>
        <taxon>Duplodnaviria</taxon>
        <taxon>Heunggongvirae</taxon>
        <taxon>Uroviricota</taxon>
        <taxon>Caudoviricetes</taxon>
        <taxon>Casidaviridae</taxon>
        <taxon>Gardenstatevirus</taxon>
        <taxon>Gardenstatevirus gardenstate</taxon>
    </lineage>
</organism>
<dbReference type="CDD" id="cd14814">
    <property type="entry name" value="Peptidase_M15"/>
    <property type="match status" value="1"/>
</dbReference>
<dbReference type="Proteomes" id="UP000593999">
    <property type="component" value="Segment"/>
</dbReference>
<evidence type="ECO:0000256" key="1">
    <source>
        <dbReference type="SAM" id="MobiDB-lite"/>
    </source>
</evidence>
<dbReference type="Gene3D" id="1.10.101.10">
    <property type="entry name" value="PGBD-like superfamily/PGBD"/>
    <property type="match status" value="2"/>
</dbReference>
<dbReference type="InterPro" id="IPR003709">
    <property type="entry name" value="VanY-like_core_dom"/>
</dbReference>
<dbReference type="InterPro" id="IPR002477">
    <property type="entry name" value="Peptidoglycan-bd-like"/>
</dbReference>